<dbReference type="InterPro" id="IPR011234">
    <property type="entry name" value="Fumarylacetoacetase-like_C"/>
</dbReference>
<accession>A0A5M3XHB7</accession>
<dbReference type="PANTHER" id="PTHR42796:SF4">
    <property type="entry name" value="FUMARYLACETOACETATE HYDROLASE DOMAIN-CONTAINING PROTEIN 2A"/>
    <property type="match status" value="1"/>
</dbReference>
<dbReference type="InterPro" id="IPR036663">
    <property type="entry name" value="Fumarylacetoacetase_C_sf"/>
</dbReference>
<dbReference type="Pfam" id="PF01557">
    <property type="entry name" value="FAA_hydrolase"/>
    <property type="match status" value="1"/>
</dbReference>
<protein>
    <submittedName>
        <fullName evidence="4">2-hydroxyhepta-2,4-diene-1,7-dioate isomerase</fullName>
    </submittedName>
</protein>
<gene>
    <name evidence="4" type="ORF">Aple_003830</name>
</gene>
<keyword evidence="4" id="KW-0413">Isomerase</keyword>
<evidence type="ECO:0000313" key="5">
    <source>
        <dbReference type="Proteomes" id="UP000377595"/>
    </source>
</evidence>
<sequence>MPKLATIRTAGGTRAVRLDGDRLVDLGFADVGAFLAAGSPDVPKDSATYAVEGADFAPVVPNPSKVVCVGLNYGSHIEEMGRDLPEYPVLFAKFADTLAGANDDIAKPAETDQLDWECELTIVIGRTVRRADEAEAAGAIAGFTAANDYSVRDWQFRTREWLQGKIWEATTPVGPYVVTPDDLPGGVRPSLDTELTVDGVVKQTANTADLLFDPVHLVQYLSTITTLRPGDLILTGTNGGVGHARSPQEFLVGGETVQITVQGIGTITNHIVKR</sequence>
<comment type="similarity">
    <text evidence="1">Belongs to the FAH family.</text>
</comment>
<keyword evidence="2" id="KW-0479">Metal-binding</keyword>
<dbReference type="EMBL" id="BLAF01000004">
    <property type="protein sequence ID" value="GES17488.1"/>
    <property type="molecule type" value="Genomic_DNA"/>
</dbReference>
<reference evidence="4 5" key="1">
    <citation type="submission" date="2019-10" db="EMBL/GenBank/DDBJ databases">
        <title>Whole genome shotgun sequence of Acrocarpospora pleiomorpha NBRC 16267.</title>
        <authorList>
            <person name="Ichikawa N."/>
            <person name="Kimura A."/>
            <person name="Kitahashi Y."/>
            <person name="Komaki H."/>
            <person name="Oguchi A."/>
        </authorList>
    </citation>
    <scope>NUCLEOTIDE SEQUENCE [LARGE SCALE GENOMIC DNA]</scope>
    <source>
        <strain evidence="4 5">NBRC 16267</strain>
    </source>
</reference>
<dbReference type="GO" id="GO:0016853">
    <property type="term" value="F:isomerase activity"/>
    <property type="evidence" value="ECO:0007669"/>
    <property type="project" value="UniProtKB-KW"/>
</dbReference>
<evidence type="ECO:0000259" key="3">
    <source>
        <dbReference type="Pfam" id="PF01557"/>
    </source>
</evidence>
<proteinExistence type="inferred from homology"/>
<organism evidence="4 5">
    <name type="scientific">Acrocarpospora pleiomorpha</name>
    <dbReference type="NCBI Taxonomy" id="90975"/>
    <lineage>
        <taxon>Bacteria</taxon>
        <taxon>Bacillati</taxon>
        <taxon>Actinomycetota</taxon>
        <taxon>Actinomycetes</taxon>
        <taxon>Streptosporangiales</taxon>
        <taxon>Streptosporangiaceae</taxon>
        <taxon>Acrocarpospora</taxon>
    </lineage>
</organism>
<dbReference type="Proteomes" id="UP000377595">
    <property type="component" value="Unassembled WGS sequence"/>
</dbReference>
<dbReference type="InterPro" id="IPR051121">
    <property type="entry name" value="FAH"/>
</dbReference>
<evidence type="ECO:0000256" key="2">
    <source>
        <dbReference type="ARBA" id="ARBA00022723"/>
    </source>
</evidence>
<dbReference type="OrthoDB" id="9805307at2"/>
<dbReference type="GO" id="GO:0046872">
    <property type="term" value="F:metal ion binding"/>
    <property type="evidence" value="ECO:0007669"/>
    <property type="project" value="UniProtKB-KW"/>
</dbReference>
<dbReference type="RefSeq" id="WP_155342646.1">
    <property type="nucleotide sequence ID" value="NZ_BAAAHM010000001.1"/>
</dbReference>
<name>A0A5M3XHB7_9ACTN</name>
<dbReference type="PANTHER" id="PTHR42796">
    <property type="entry name" value="FUMARYLACETOACETATE HYDROLASE DOMAIN-CONTAINING PROTEIN 2A-RELATED"/>
    <property type="match status" value="1"/>
</dbReference>
<comment type="caution">
    <text evidence="4">The sequence shown here is derived from an EMBL/GenBank/DDBJ whole genome shotgun (WGS) entry which is preliminary data.</text>
</comment>
<evidence type="ECO:0000313" key="4">
    <source>
        <dbReference type="EMBL" id="GES17488.1"/>
    </source>
</evidence>
<dbReference type="Gene3D" id="3.90.850.10">
    <property type="entry name" value="Fumarylacetoacetase-like, C-terminal domain"/>
    <property type="match status" value="1"/>
</dbReference>
<evidence type="ECO:0000256" key="1">
    <source>
        <dbReference type="ARBA" id="ARBA00010211"/>
    </source>
</evidence>
<keyword evidence="5" id="KW-1185">Reference proteome</keyword>
<dbReference type="FunFam" id="3.90.850.10:FF:000002">
    <property type="entry name" value="2-hydroxyhepta-2,4-diene-1,7-dioate isomerase"/>
    <property type="match status" value="1"/>
</dbReference>
<dbReference type="AlphaFoldDB" id="A0A5M3XHB7"/>
<dbReference type="SUPFAM" id="SSF56529">
    <property type="entry name" value="FAH"/>
    <property type="match status" value="1"/>
</dbReference>
<feature type="domain" description="Fumarylacetoacetase-like C-terminal" evidence="3">
    <location>
        <begin position="65"/>
        <end position="272"/>
    </location>
</feature>
<dbReference type="GO" id="GO:0019752">
    <property type="term" value="P:carboxylic acid metabolic process"/>
    <property type="evidence" value="ECO:0007669"/>
    <property type="project" value="UniProtKB-ARBA"/>
</dbReference>